<protein>
    <submittedName>
        <fullName evidence="1">Uncharacterized protein</fullName>
    </submittedName>
</protein>
<dbReference type="EMBL" id="LAZR01004079">
    <property type="protein sequence ID" value="KKN11992.1"/>
    <property type="molecule type" value="Genomic_DNA"/>
</dbReference>
<accession>A0A0F9NIZ1</accession>
<evidence type="ECO:0000313" key="1">
    <source>
        <dbReference type="EMBL" id="KKN11992.1"/>
    </source>
</evidence>
<dbReference type="AlphaFoldDB" id="A0A0F9NIZ1"/>
<reference evidence="1" key="1">
    <citation type="journal article" date="2015" name="Nature">
        <title>Complex archaea that bridge the gap between prokaryotes and eukaryotes.</title>
        <authorList>
            <person name="Spang A."/>
            <person name="Saw J.H."/>
            <person name="Jorgensen S.L."/>
            <person name="Zaremba-Niedzwiedzka K."/>
            <person name="Martijn J."/>
            <person name="Lind A.E."/>
            <person name="van Eijk R."/>
            <person name="Schleper C."/>
            <person name="Guy L."/>
            <person name="Ettema T.J."/>
        </authorList>
    </citation>
    <scope>NUCLEOTIDE SEQUENCE</scope>
</reference>
<sequence>MFITKKKANEIFQQGYEGGWKAAASDYEREFHLSADRVALEASRHGPPNKPAQTYKDTYEAVYRHLVQEHGSRTPVAW</sequence>
<gene>
    <name evidence="1" type="ORF">LCGC14_1020850</name>
</gene>
<proteinExistence type="predicted"/>
<comment type="caution">
    <text evidence="1">The sequence shown here is derived from an EMBL/GenBank/DDBJ whole genome shotgun (WGS) entry which is preliminary data.</text>
</comment>
<name>A0A0F9NIZ1_9ZZZZ</name>
<organism evidence="1">
    <name type="scientific">marine sediment metagenome</name>
    <dbReference type="NCBI Taxonomy" id="412755"/>
    <lineage>
        <taxon>unclassified sequences</taxon>
        <taxon>metagenomes</taxon>
        <taxon>ecological metagenomes</taxon>
    </lineage>
</organism>